<feature type="transmembrane region" description="Helical" evidence="1">
    <location>
        <begin position="68"/>
        <end position="89"/>
    </location>
</feature>
<gene>
    <name evidence="2" type="ORF">METZ01_LOCUS378684</name>
</gene>
<dbReference type="AlphaFoldDB" id="A0A382TUT4"/>
<proteinExistence type="predicted"/>
<protein>
    <submittedName>
        <fullName evidence="2">Uncharacterized protein</fullName>
    </submittedName>
</protein>
<evidence type="ECO:0000313" key="2">
    <source>
        <dbReference type="EMBL" id="SVD25830.1"/>
    </source>
</evidence>
<dbReference type="EMBL" id="UINC01139340">
    <property type="protein sequence ID" value="SVD25830.1"/>
    <property type="molecule type" value="Genomic_DNA"/>
</dbReference>
<feature type="transmembrane region" description="Helical" evidence="1">
    <location>
        <begin position="28"/>
        <end position="48"/>
    </location>
</feature>
<accession>A0A382TUT4</accession>
<keyword evidence="1" id="KW-1133">Transmembrane helix</keyword>
<name>A0A382TUT4_9ZZZZ</name>
<evidence type="ECO:0000256" key="1">
    <source>
        <dbReference type="SAM" id="Phobius"/>
    </source>
</evidence>
<organism evidence="2">
    <name type="scientific">marine metagenome</name>
    <dbReference type="NCBI Taxonomy" id="408172"/>
    <lineage>
        <taxon>unclassified sequences</taxon>
        <taxon>metagenomes</taxon>
        <taxon>ecological metagenomes</taxon>
    </lineage>
</organism>
<keyword evidence="1" id="KW-0812">Transmembrane</keyword>
<reference evidence="2" key="1">
    <citation type="submission" date="2018-05" db="EMBL/GenBank/DDBJ databases">
        <authorList>
            <person name="Lanie J.A."/>
            <person name="Ng W.-L."/>
            <person name="Kazmierczak K.M."/>
            <person name="Andrzejewski T.M."/>
            <person name="Davidsen T.M."/>
            <person name="Wayne K.J."/>
            <person name="Tettelin H."/>
            <person name="Glass J.I."/>
            <person name="Rusch D."/>
            <person name="Podicherti R."/>
            <person name="Tsui H.-C.T."/>
            <person name="Winkler M.E."/>
        </authorList>
    </citation>
    <scope>NUCLEOTIDE SEQUENCE</scope>
</reference>
<sequence length="94" mass="10560">MKQILIVSALVILINVLNQSIKDKNISYIIIMPVPLLIIYLSVSSIVIHLKNFIKIPSERELSLLKHVLGFIGCLFGLAFGLFILFMLITEYGS</sequence>
<keyword evidence="1" id="KW-0472">Membrane</keyword>